<name>A0A3S5BLM6_ACTPL</name>
<keyword evidence="4 9" id="KW-0808">Transferase</keyword>
<dbReference type="GO" id="GO:0009435">
    <property type="term" value="P:NAD+ biosynthetic process"/>
    <property type="evidence" value="ECO:0007669"/>
    <property type="project" value="InterPro"/>
</dbReference>
<feature type="domain" description="Nicotinate/nicotinamide phosphoribosyltransferase" evidence="8">
    <location>
        <begin position="3"/>
        <end position="89"/>
    </location>
</feature>
<dbReference type="PANTHER" id="PTHR43816:SF1">
    <property type="entry name" value="NICOTINAMIDE PHOSPHORIBOSYLTRANSFERASE"/>
    <property type="match status" value="1"/>
</dbReference>
<proteinExistence type="inferred from homology"/>
<dbReference type="InterPro" id="IPR041525">
    <property type="entry name" value="N/Namide_PRibTrfase"/>
</dbReference>
<keyword evidence="3 9" id="KW-0328">Glycosyltransferase</keyword>
<dbReference type="SUPFAM" id="SSF51690">
    <property type="entry name" value="Nicotinate/Quinolinate PRTase C-terminal domain-like"/>
    <property type="match status" value="1"/>
</dbReference>
<evidence type="ECO:0000256" key="7">
    <source>
        <dbReference type="ARBA" id="ARBA00035036"/>
    </source>
</evidence>
<dbReference type="PANTHER" id="PTHR43816">
    <property type="entry name" value="NICOTINAMIDE PHOSPHORIBOSYLTRANSFERASE"/>
    <property type="match status" value="1"/>
</dbReference>
<sequence>MNLPLLKDEIMARPTHARVVIRPDSGDFFAIICGNSTACDEHERKGLIECLWDIFGGTVNTKGYKVLDPHIGAIYGDGVTYDKMLSILE</sequence>
<dbReference type="GO" id="GO:0047280">
    <property type="term" value="F:nicotinamide phosphoribosyltransferase activity"/>
    <property type="evidence" value="ECO:0007669"/>
    <property type="project" value="UniProtKB-EC"/>
</dbReference>
<evidence type="ECO:0000259" key="8">
    <source>
        <dbReference type="Pfam" id="PF04095"/>
    </source>
</evidence>
<accession>A0A3S5BLM6</accession>
<dbReference type="InterPro" id="IPR036068">
    <property type="entry name" value="Nicotinate_pribotase-like_C"/>
</dbReference>
<evidence type="ECO:0000256" key="1">
    <source>
        <dbReference type="ARBA" id="ARBA00010897"/>
    </source>
</evidence>
<evidence type="ECO:0000256" key="2">
    <source>
        <dbReference type="ARBA" id="ARBA00022642"/>
    </source>
</evidence>
<keyword evidence="2" id="KW-0662">Pyridine nucleotide biosynthesis</keyword>
<evidence type="ECO:0000256" key="4">
    <source>
        <dbReference type="ARBA" id="ARBA00022679"/>
    </source>
</evidence>
<evidence type="ECO:0000256" key="3">
    <source>
        <dbReference type="ARBA" id="ARBA00022676"/>
    </source>
</evidence>
<evidence type="ECO:0000256" key="6">
    <source>
        <dbReference type="ARBA" id="ARBA00035024"/>
    </source>
</evidence>
<comment type="similarity">
    <text evidence="1">Belongs to the NAPRTase family.</text>
</comment>
<evidence type="ECO:0000256" key="5">
    <source>
        <dbReference type="ARBA" id="ARBA00035007"/>
    </source>
</evidence>
<reference evidence="9 10" key="1">
    <citation type="submission" date="2018-12" db="EMBL/GenBank/DDBJ databases">
        <authorList>
            <consortium name="Pathogen Informatics"/>
        </authorList>
    </citation>
    <scope>NUCLEOTIDE SEQUENCE [LARGE SCALE GENOMIC DNA]</scope>
    <source>
        <strain evidence="9 10">NCTC10976</strain>
    </source>
</reference>
<dbReference type="Pfam" id="PF04095">
    <property type="entry name" value="NAPRTase"/>
    <property type="match status" value="1"/>
</dbReference>
<dbReference type="EC" id="2.4.2.12" evidence="6"/>
<gene>
    <name evidence="9" type="ORF">NCTC10976_00693</name>
</gene>
<dbReference type="EMBL" id="LR134515">
    <property type="protein sequence ID" value="VEJ16602.1"/>
    <property type="molecule type" value="Genomic_DNA"/>
</dbReference>
<comment type="pathway">
    <text evidence="5">Cofactor biosynthesis; NAD(+) biosynthesis; nicotinamide D-ribonucleotide from 5-phospho-alpha-D-ribose 1-diphosphate and nicotinamide: step 1/1.</text>
</comment>
<evidence type="ECO:0000313" key="9">
    <source>
        <dbReference type="EMBL" id="VEJ16602.1"/>
    </source>
</evidence>
<dbReference type="Proteomes" id="UP000275510">
    <property type="component" value="Chromosome"/>
</dbReference>
<dbReference type="InterPro" id="IPR013785">
    <property type="entry name" value="Aldolase_TIM"/>
</dbReference>
<dbReference type="InterPro" id="IPR016471">
    <property type="entry name" value="Nicotinamide_PRibTrfase"/>
</dbReference>
<dbReference type="AlphaFoldDB" id="A0A3S5BLM6"/>
<organism evidence="9 10">
    <name type="scientific">Actinobacillus pleuropneumoniae</name>
    <name type="common">Haemophilus pleuropneumoniae</name>
    <dbReference type="NCBI Taxonomy" id="715"/>
    <lineage>
        <taxon>Bacteria</taxon>
        <taxon>Pseudomonadati</taxon>
        <taxon>Pseudomonadota</taxon>
        <taxon>Gammaproteobacteria</taxon>
        <taxon>Pasteurellales</taxon>
        <taxon>Pasteurellaceae</taxon>
        <taxon>Actinobacillus</taxon>
    </lineage>
</organism>
<protein>
    <recommendedName>
        <fullName evidence="7">Nicotinamide phosphoribosyltransferase</fullName>
        <ecNumber evidence="6">2.4.2.12</ecNumber>
    </recommendedName>
</protein>
<evidence type="ECO:0000313" key="10">
    <source>
        <dbReference type="Proteomes" id="UP000275510"/>
    </source>
</evidence>
<dbReference type="Gene3D" id="3.20.20.70">
    <property type="entry name" value="Aldolase class I"/>
    <property type="match status" value="1"/>
</dbReference>